<accession>A0A094LSL2</accession>
<dbReference type="GO" id="GO:0005886">
    <property type="term" value="C:plasma membrane"/>
    <property type="evidence" value="ECO:0007669"/>
    <property type="project" value="UniProtKB-SubCell"/>
</dbReference>
<evidence type="ECO:0000313" key="8">
    <source>
        <dbReference type="EMBL" id="KFZ38178.1"/>
    </source>
</evidence>
<dbReference type="Proteomes" id="UP000029264">
    <property type="component" value="Unassembled WGS sequence"/>
</dbReference>
<keyword evidence="8" id="KW-0969">Cilium</keyword>
<evidence type="ECO:0000256" key="6">
    <source>
        <dbReference type="ARBA" id="ARBA00023136"/>
    </source>
</evidence>
<feature type="transmembrane region" description="Helical" evidence="7">
    <location>
        <begin position="51"/>
        <end position="70"/>
    </location>
</feature>
<dbReference type="GO" id="GO:0009306">
    <property type="term" value="P:protein secretion"/>
    <property type="evidence" value="ECO:0007669"/>
    <property type="project" value="InterPro"/>
</dbReference>
<feature type="transmembrane region" description="Helical" evidence="7">
    <location>
        <begin position="20"/>
        <end position="39"/>
    </location>
</feature>
<evidence type="ECO:0000313" key="9">
    <source>
        <dbReference type="Proteomes" id="UP000029264"/>
    </source>
</evidence>
<keyword evidence="4 7" id="KW-0812">Transmembrane</keyword>
<proteinExistence type="inferred from homology"/>
<keyword evidence="9" id="KW-1185">Reference proteome</keyword>
<keyword evidence="6 7" id="KW-0472">Membrane</keyword>
<dbReference type="PRINTS" id="PR00952">
    <property type="entry name" value="TYPE3IMQPROT"/>
</dbReference>
<keyword evidence="8" id="KW-0966">Cell projection</keyword>
<dbReference type="OrthoDB" id="9806440at2"/>
<evidence type="ECO:0000256" key="2">
    <source>
        <dbReference type="ARBA" id="ARBA00006156"/>
    </source>
</evidence>
<keyword evidence="8" id="KW-0282">Flagellum</keyword>
<name>A0A094LSL2_9GAMM</name>
<comment type="similarity">
    <text evidence="2">Belongs to the FliQ/MopD/SpaQ family.</text>
</comment>
<dbReference type="PIRSF" id="PIRSF004669">
    <property type="entry name" value="FliQ"/>
    <property type="match status" value="1"/>
</dbReference>
<evidence type="ECO:0000256" key="1">
    <source>
        <dbReference type="ARBA" id="ARBA00004651"/>
    </source>
</evidence>
<comment type="subcellular location">
    <subcellularLocation>
        <location evidence="1">Cell membrane</location>
        <topology evidence="1">Multi-pass membrane protein</topology>
    </subcellularLocation>
</comment>
<gene>
    <name evidence="8" type="ORF">HR45_06675</name>
</gene>
<dbReference type="AlphaFoldDB" id="A0A094LSL2"/>
<keyword evidence="3" id="KW-1003">Cell membrane</keyword>
<evidence type="ECO:0000256" key="7">
    <source>
        <dbReference type="SAM" id="Phobius"/>
    </source>
</evidence>
<dbReference type="eggNOG" id="COG1987">
    <property type="taxonomic scope" value="Bacteria"/>
</dbReference>
<keyword evidence="5 7" id="KW-1133">Transmembrane helix</keyword>
<organism evidence="8 9">
    <name type="scientific">Shewanella mangrovi</name>
    <dbReference type="NCBI Taxonomy" id="1515746"/>
    <lineage>
        <taxon>Bacteria</taxon>
        <taxon>Pseudomonadati</taxon>
        <taxon>Pseudomonadota</taxon>
        <taxon>Gammaproteobacteria</taxon>
        <taxon>Alteromonadales</taxon>
        <taxon>Shewanellaceae</taxon>
        <taxon>Shewanella</taxon>
    </lineage>
</organism>
<sequence length="89" mass="9807">MSPELAVQLISDAVLTIIKILLVMIAPSLVVGLIVAIIQTATSVQEQTLTFLPRMLMTLLMLIFAGHWIIETLVDWFTRLGQMIPGVFG</sequence>
<dbReference type="RefSeq" id="WP_037440977.1">
    <property type="nucleotide sequence ID" value="NZ_JPEO01000003.1"/>
</dbReference>
<dbReference type="InterPro" id="IPR002191">
    <property type="entry name" value="Bac_export_3"/>
</dbReference>
<dbReference type="EMBL" id="JPEO01000003">
    <property type="protein sequence ID" value="KFZ38178.1"/>
    <property type="molecule type" value="Genomic_DNA"/>
</dbReference>
<dbReference type="STRING" id="1515746.HR45_06675"/>
<evidence type="ECO:0000256" key="4">
    <source>
        <dbReference type="ARBA" id="ARBA00022692"/>
    </source>
</evidence>
<comment type="caution">
    <text evidence="8">The sequence shown here is derived from an EMBL/GenBank/DDBJ whole genome shotgun (WGS) entry which is preliminary data.</text>
</comment>
<dbReference type="PANTHER" id="PTHR34040:SF8">
    <property type="entry name" value="FLAGELLAR BIOSYNTHETIC PROTEIN FLIQ"/>
    <property type="match status" value="1"/>
</dbReference>
<reference evidence="8 9" key="1">
    <citation type="submission" date="2014-06" db="EMBL/GenBank/DDBJ databases">
        <title>Shewanella sp. YQH10.</title>
        <authorList>
            <person name="Liu Y."/>
            <person name="Zeng R."/>
        </authorList>
    </citation>
    <scope>NUCLEOTIDE SEQUENCE [LARGE SCALE GENOMIC DNA]</scope>
    <source>
        <strain evidence="8 9">YQH10</strain>
    </source>
</reference>
<dbReference type="Pfam" id="PF01313">
    <property type="entry name" value="Bac_export_3"/>
    <property type="match status" value="1"/>
</dbReference>
<protein>
    <submittedName>
        <fullName evidence="8">Flagellar biosynthesis protein FliQ</fullName>
    </submittedName>
</protein>
<dbReference type="PANTHER" id="PTHR34040">
    <property type="entry name" value="FLAGELLAR BIOSYNTHETIC PROTEIN FLIQ"/>
    <property type="match status" value="1"/>
</dbReference>
<evidence type="ECO:0000256" key="3">
    <source>
        <dbReference type="ARBA" id="ARBA00022475"/>
    </source>
</evidence>
<evidence type="ECO:0000256" key="5">
    <source>
        <dbReference type="ARBA" id="ARBA00022989"/>
    </source>
</evidence>